<dbReference type="Proteomes" id="UP000509667">
    <property type="component" value="Chromosome"/>
</dbReference>
<dbReference type="Gene3D" id="3.60.15.10">
    <property type="entry name" value="Ribonuclease Z/Hydroxyacylglutathione hydrolase-like"/>
    <property type="match status" value="1"/>
</dbReference>
<dbReference type="GeneID" id="56076634"/>
<dbReference type="PANTHER" id="PTHR42663">
    <property type="entry name" value="HYDROLASE C777.06C-RELATED-RELATED"/>
    <property type="match status" value="1"/>
</dbReference>
<proteinExistence type="predicted"/>
<dbReference type="Pfam" id="PF12706">
    <property type="entry name" value="Lactamase_B_2"/>
    <property type="match status" value="1"/>
</dbReference>
<keyword evidence="3" id="KW-1185">Reference proteome</keyword>
<sequence length="260" mass="28923">MRVTLMGTGDAVGVPAPLCDCEYCAASERRRRPAVLVEAAGRRLVLDIGPDIADQLHEVEVYDVDAFFATHAHFDNYWGINELNQAAMDTHVRNESEFDHPTFGKDITVYGSRPVRTFTEDTFPHILDNVEYVPLDADEAVRTDEFDVRAFDVDHGTHAFPTQGYAVSAEGSTVVYAPDVDGVDAVPDFCTGADLLFFDGSVLGAEFHGDAEELRADARRFDADRVVTTNVSEHMLERHTDDLDGRSEFEVWSDFDRVAL</sequence>
<evidence type="ECO:0000313" key="2">
    <source>
        <dbReference type="EMBL" id="QLH76185.1"/>
    </source>
</evidence>
<name>A0A7D5P2Z2_9EURY</name>
<evidence type="ECO:0000259" key="1">
    <source>
        <dbReference type="Pfam" id="PF12706"/>
    </source>
</evidence>
<dbReference type="EMBL" id="CP058910">
    <property type="protein sequence ID" value="QLH76185.1"/>
    <property type="molecule type" value="Genomic_DNA"/>
</dbReference>
<gene>
    <name evidence="2" type="ORF">HZS55_02185</name>
</gene>
<reference evidence="2 3" key="1">
    <citation type="submission" date="2020-07" db="EMBL/GenBank/DDBJ databases">
        <title>Halosimplex pelagicum sp. nov. and Halosimplex rubrum sp. nov., isolated from salted brown alga Laminaria, and emended description of the genus Halosimplex.</title>
        <authorList>
            <person name="Cui H."/>
        </authorList>
    </citation>
    <scope>NUCLEOTIDE SEQUENCE [LARGE SCALE GENOMIC DNA]</scope>
    <source>
        <strain evidence="2 3">R27</strain>
    </source>
</reference>
<evidence type="ECO:0000313" key="3">
    <source>
        <dbReference type="Proteomes" id="UP000509667"/>
    </source>
</evidence>
<accession>A0A7D5P2Z2</accession>
<dbReference type="InterPro" id="IPR001279">
    <property type="entry name" value="Metallo-B-lactamas"/>
</dbReference>
<dbReference type="OrthoDB" id="53037at2157"/>
<dbReference type="AlphaFoldDB" id="A0A7D5P2Z2"/>
<dbReference type="SUPFAM" id="SSF56281">
    <property type="entry name" value="Metallo-hydrolase/oxidoreductase"/>
    <property type="match status" value="1"/>
</dbReference>
<dbReference type="PANTHER" id="PTHR42663:SF6">
    <property type="entry name" value="HYDROLASE C777.06C-RELATED"/>
    <property type="match status" value="1"/>
</dbReference>
<organism evidence="2 3">
    <name type="scientific">Halosimplex rubrum</name>
    <dbReference type="NCBI Taxonomy" id="869889"/>
    <lineage>
        <taxon>Archaea</taxon>
        <taxon>Methanobacteriati</taxon>
        <taxon>Methanobacteriota</taxon>
        <taxon>Stenosarchaea group</taxon>
        <taxon>Halobacteria</taxon>
        <taxon>Halobacteriales</taxon>
        <taxon>Haloarculaceae</taxon>
        <taxon>Halosimplex</taxon>
    </lineage>
</organism>
<dbReference type="RefSeq" id="WP_179910128.1">
    <property type="nucleotide sequence ID" value="NZ_CP058910.1"/>
</dbReference>
<feature type="domain" description="Metallo-beta-lactamase" evidence="1">
    <location>
        <begin position="42"/>
        <end position="227"/>
    </location>
</feature>
<dbReference type="InterPro" id="IPR036866">
    <property type="entry name" value="RibonucZ/Hydroxyglut_hydro"/>
</dbReference>
<protein>
    <recommendedName>
        <fullName evidence="1">Metallo-beta-lactamase domain-containing protein</fullName>
    </recommendedName>
</protein>
<dbReference type="KEGG" id="hrr:HZS55_02185"/>